<evidence type="ECO:0000313" key="1">
    <source>
        <dbReference type="EMBL" id="EFJ39052.1"/>
    </source>
</evidence>
<name>D8UMJ7_VOLCA</name>
<keyword evidence="2" id="KW-1185">Reference proteome</keyword>
<dbReference type="Proteomes" id="UP000001058">
    <property type="component" value="Unassembled WGS sequence"/>
</dbReference>
<evidence type="ECO:0000313" key="2">
    <source>
        <dbReference type="Proteomes" id="UP000001058"/>
    </source>
</evidence>
<dbReference type="GeneID" id="9614912"/>
<protein>
    <submittedName>
        <fullName evidence="1">Uncharacterized protein</fullName>
    </submittedName>
</protein>
<dbReference type="InParanoid" id="D8UMJ7"/>
<dbReference type="OrthoDB" id="543482at2759"/>
<gene>
    <name evidence="1" type="ORF">VOLCADRAFT_101400</name>
</gene>
<dbReference type="EMBL" id="GL379159">
    <property type="protein sequence ID" value="EFJ39052.1"/>
    <property type="molecule type" value="Genomic_DNA"/>
</dbReference>
<accession>D8UMJ7</accession>
<proteinExistence type="predicted"/>
<dbReference type="KEGG" id="vcn:VOLCADRAFT_101400"/>
<sequence length="602" mass="67760">MKFLLQGRMLKIALCYLLSVTLTLRPRAMFFWSLTSPPPFHADMKQPIGCYQQFAATFYPEECVAHESATLPVIVHHCSRSPNSGFIALQRKRDASFGLNDTLLQGTAIYRLRVVGPGGVWLLEPSYDHPSLACASYFLPVPGYYSVEVLMVYYSFSFAQPTATKPVAQPWVGHLTLQNSPQRLRHGMNGMQEDQNDAAEGPMHWATWSSAPDPTILSEQVDAAHSTGSSFHQGEADDEVNKKWSLKYWKHGETEQQFHQLHSDESDSSLLPLCPGTGPRPGRWMFHEWPRPEATPLLRTCLWGNLSDDSCSCDTPQQRALRSNLNPGTLYWQPDGCRMQSVKGLQGQGEHQAESVDDNNSSVITKEHCFLQGRRVCFIGDSHMRYLHNGLSSFLQDYKVLVHNNLKDVLQFGSLSYIAAVWGMDWPKPQGDFDTLVALNCTDVIANFGHWYASFHCGPSPRTVDDYRNALLHVRQRLLDLRNAHGMRVFWVTTSSTWLKARYEMAGIDWRTDPVLLLFNRLASDIMAGAQIVEQFISQLNGKNISRADENDSTIPIIDTWSPTHILAPELSHDGTHFLNLSPIGALQVQLLLQALCTEQMG</sequence>
<organism evidence="2">
    <name type="scientific">Volvox carteri f. nagariensis</name>
    <dbReference type="NCBI Taxonomy" id="3068"/>
    <lineage>
        <taxon>Eukaryota</taxon>
        <taxon>Viridiplantae</taxon>
        <taxon>Chlorophyta</taxon>
        <taxon>core chlorophytes</taxon>
        <taxon>Chlorophyceae</taxon>
        <taxon>CS clade</taxon>
        <taxon>Chlamydomonadales</taxon>
        <taxon>Volvocaceae</taxon>
        <taxon>Volvox</taxon>
    </lineage>
</organism>
<dbReference type="AlphaFoldDB" id="D8UMJ7"/>
<reference evidence="1 2" key="1">
    <citation type="journal article" date="2010" name="Science">
        <title>Genomic analysis of organismal complexity in the multicellular green alga Volvox carteri.</title>
        <authorList>
            <person name="Prochnik S.E."/>
            <person name="Umen J."/>
            <person name="Nedelcu A.M."/>
            <person name="Hallmann A."/>
            <person name="Miller S.M."/>
            <person name="Nishii I."/>
            <person name="Ferris P."/>
            <person name="Kuo A."/>
            <person name="Mitros T."/>
            <person name="Fritz-Laylin L.K."/>
            <person name="Hellsten U."/>
            <person name="Chapman J."/>
            <person name="Simakov O."/>
            <person name="Rensing S.A."/>
            <person name="Terry A."/>
            <person name="Pangilinan J."/>
            <person name="Kapitonov V."/>
            <person name="Jurka J."/>
            <person name="Salamov A."/>
            <person name="Shapiro H."/>
            <person name="Schmutz J."/>
            <person name="Grimwood J."/>
            <person name="Lindquist E."/>
            <person name="Lucas S."/>
            <person name="Grigoriev I.V."/>
            <person name="Schmitt R."/>
            <person name="Kirk D."/>
            <person name="Rokhsar D.S."/>
        </authorList>
    </citation>
    <scope>NUCLEOTIDE SEQUENCE [LARGE SCALE GENOMIC DNA]</scope>
    <source>
        <strain evidence="2">f. Nagariensis / Eve</strain>
    </source>
</reference>
<dbReference type="RefSeq" id="XP_002959883.1">
    <property type="nucleotide sequence ID" value="XM_002959837.1"/>
</dbReference>